<sequence length="204" mass="22770">MTKSVPTEKQNQILKAAADAFLENGYQNTSMDHIAARAGVAKQTLYNYFGNKDTLFVAVAGQMCECEDAFMASAAVVGQDVEKVLQIYAQRKLADLSSTENSAVFRMMIAEALRFPSLGRMFFEAGMEKDRQLLVTFLQRQDAAGNLQVDDAEQAALFFQGALNAYFRPKYIMTGENSASEAIQKHIDYCIQKFLLLYRPASTR</sequence>
<dbReference type="EMBL" id="JBANFI010000004">
    <property type="protein sequence ID" value="MFK7160794.1"/>
    <property type="molecule type" value="Genomic_DNA"/>
</dbReference>
<dbReference type="SUPFAM" id="SSF48498">
    <property type="entry name" value="Tetracyclin repressor-like, C-terminal domain"/>
    <property type="match status" value="1"/>
</dbReference>
<dbReference type="SUPFAM" id="SSF46689">
    <property type="entry name" value="Homeodomain-like"/>
    <property type="match status" value="1"/>
</dbReference>
<dbReference type="InterPro" id="IPR050109">
    <property type="entry name" value="HTH-type_TetR-like_transc_reg"/>
</dbReference>
<comment type="caution">
    <text evidence="4">The sequence shown here is derived from an EMBL/GenBank/DDBJ whole genome shotgun (WGS) entry which is preliminary data.</text>
</comment>
<dbReference type="InterPro" id="IPR039536">
    <property type="entry name" value="TetR_C_Proteobacteria"/>
</dbReference>
<proteinExistence type="predicted"/>
<feature type="domain" description="HTH tetR-type" evidence="3">
    <location>
        <begin position="7"/>
        <end position="67"/>
    </location>
</feature>
<evidence type="ECO:0000313" key="5">
    <source>
        <dbReference type="Proteomes" id="UP001621714"/>
    </source>
</evidence>
<keyword evidence="1 2" id="KW-0238">DNA-binding</keyword>
<evidence type="ECO:0000256" key="1">
    <source>
        <dbReference type="ARBA" id="ARBA00023125"/>
    </source>
</evidence>
<dbReference type="PROSITE" id="PS50977">
    <property type="entry name" value="HTH_TETR_2"/>
    <property type="match status" value="1"/>
</dbReference>
<feature type="DNA-binding region" description="H-T-H motif" evidence="2">
    <location>
        <begin position="30"/>
        <end position="49"/>
    </location>
</feature>
<protein>
    <submittedName>
        <fullName evidence="4">TetR/AcrR family transcriptional regulator</fullName>
    </submittedName>
</protein>
<keyword evidence="5" id="KW-1185">Reference proteome</keyword>
<reference evidence="4 5" key="1">
    <citation type="submission" date="2024-02" db="EMBL/GenBank/DDBJ databases">
        <title>Marinospirillum sp. MEB 164 isolated from Lonar lake sediment.</title>
        <authorList>
            <person name="Joshi A."/>
            <person name="Thite S."/>
        </authorList>
    </citation>
    <scope>NUCLEOTIDE SEQUENCE [LARGE SCALE GENOMIC DNA]</scope>
    <source>
        <strain evidence="4 5">MEB164</strain>
    </source>
</reference>
<gene>
    <name evidence="4" type="ORF">V6U78_07065</name>
</gene>
<dbReference type="InterPro" id="IPR001647">
    <property type="entry name" value="HTH_TetR"/>
</dbReference>
<dbReference type="Pfam" id="PF00440">
    <property type="entry name" value="TetR_N"/>
    <property type="match status" value="1"/>
</dbReference>
<dbReference type="PANTHER" id="PTHR30055">
    <property type="entry name" value="HTH-TYPE TRANSCRIPTIONAL REGULATOR RUTR"/>
    <property type="match status" value="1"/>
</dbReference>
<evidence type="ECO:0000313" key="4">
    <source>
        <dbReference type="EMBL" id="MFK7160794.1"/>
    </source>
</evidence>
<dbReference type="Proteomes" id="UP001621714">
    <property type="component" value="Unassembled WGS sequence"/>
</dbReference>
<name>A0ABW8PY41_9GAMM</name>
<dbReference type="PRINTS" id="PR00455">
    <property type="entry name" value="HTHTETR"/>
</dbReference>
<organism evidence="4 5">
    <name type="scientific">Marinospirillum alkalitolerans</name>
    <dbReference type="NCBI Taxonomy" id="3123374"/>
    <lineage>
        <taxon>Bacteria</taxon>
        <taxon>Pseudomonadati</taxon>
        <taxon>Pseudomonadota</taxon>
        <taxon>Gammaproteobacteria</taxon>
        <taxon>Oceanospirillales</taxon>
        <taxon>Oceanospirillaceae</taxon>
        <taxon>Marinospirillum</taxon>
    </lineage>
</organism>
<accession>A0ABW8PY41</accession>
<dbReference type="PANTHER" id="PTHR30055:SF119">
    <property type="entry name" value="NALC"/>
    <property type="match status" value="1"/>
</dbReference>
<dbReference type="Pfam" id="PF14246">
    <property type="entry name" value="TetR_C_7"/>
    <property type="match status" value="1"/>
</dbReference>
<dbReference type="InterPro" id="IPR009057">
    <property type="entry name" value="Homeodomain-like_sf"/>
</dbReference>
<dbReference type="Gene3D" id="1.10.357.10">
    <property type="entry name" value="Tetracycline Repressor, domain 2"/>
    <property type="match status" value="1"/>
</dbReference>
<dbReference type="RefSeq" id="WP_405338860.1">
    <property type="nucleotide sequence ID" value="NZ_JBANFI010000004.1"/>
</dbReference>
<evidence type="ECO:0000256" key="2">
    <source>
        <dbReference type="PROSITE-ProRule" id="PRU00335"/>
    </source>
</evidence>
<dbReference type="InterPro" id="IPR036271">
    <property type="entry name" value="Tet_transcr_reg_TetR-rel_C_sf"/>
</dbReference>
<evidence type="ECO:0000259" key="3">
    <source>
        <dbReference type="PROSITE" id="PS50977"/>
    </source>
</evidence>